<evidence type="ECO:0000313" key="2">
    <source>
        <dbReference type="Proteomes" id="UP000821845"/>
    </source>
</evidence>
<dbReference type="Proteomes" id="UP000821845">
    <property type="component" value="Chromosome 9"/>
</dbReference>
<proteinExistence type="predicted"/>
<accession>A0ACB7RL21</accession>
<dbReference type="EMBL" id="CM023489">
    <property type="protein sequence ID" value="KAH6923100.1"/>
    <property type="molecule type" value="Genomic_DNA"/>
</dbReference>
<reference evidence="1" key="1">
    <citation type="submission" date="2020-05" db="EMBL/GenBank/DDBJ databases">
        <title>Large-scale comparative analyses of tick genomes elucidate their genetic diversity and vector capacities.</title>
        <authorList>
            <person name="Jia N."/>
            <person name="Wang J."/>
            <person name="Shi W."/>
            <person name="Du L."/>
            <person name="Sun Y."/>
            <person name="Zhan W."/>
            <person name="Jiang J."/>
            <person name="Wang Q."/>
            <person name="Zhang B."/>
            <person name="Ji P."/>
            <person name="Sakyi L.B."/>
            <person name="Cui X."/>
            <person name="Yuan T."/>
            <person name="Jiang B."/>
            <person name="Yang W."/>
            <person name="Lam T.T.-Y."/>
            <person name="Chang Q."/>
            <person name="Ding S."/>
            <person name="Wang X."/>
            <person name="Zhu J."/>
            <person name="Ruan X."/>
            <person name="Zhao L."/>
            <person name="Wei J."/>
            <person name="Que T."/>
            <person name="Du C."/>
            <person name="Cheng J."/>
            <person name="Dai P."/>
            <person name="Han X."/>
            <person name="Huang E."/>
            <person name="Gao Y."/>
            <person name="Liu J."/>
            <person name="Shao H."/>
            <person name="Ye R."/>
            <person name="Li L."/>
            <person name="Wei W."/>
            <person name="Wang X."/>
            <person name="Wang C."/>
            <person name="Yang T."/>
            <person name="Huo Q."/>
            <person name="Li W."/>
            <person name="Guo W."/>
            <person name="Chen H."/>
            <person name="Zhou L."/>
            <person name="Ni X."/>
            <person name="Tian J."/>
            <person name="Zhou Y."/>
            <person name="Sheng Y."/>
            <person name="Liu T."/>
            <person name="Pan Y."/>
            <person name="Xia L."/>
            <person name="Li J."/>
            <person name="Zhao F."/>
            <person name="Cao W."/>
        </authorList>
    </citation>
    <scope>NUCLEOTIDE SEQUENCE</scope>
    <source>
        <strain evidence="1">Hyas-2018</strain>
    </source>
</reference>
<keyword evidence="2" id="KW-1185">Reference proteome</keyword>
<sequence length="521" mass="58511">MRTAPPFWVRLLPRAVFGSLVALSCIALIGQLGPIISYHTQNLAIYVNRGSHSGRPDNGRRGAYRRAYEPVEPPFALLAGDDAESFFVRGMGSVASKAGELSRNVSVRALAPENATEKQKYRSVIRAPSGERHLENGTNLKFGRAGVRELHRLTDSQNVSRHLSKDGVKRNASEVVRNDTAAKLVPKIVVEVKDVKPKANETRLPKIPDSYAIVHPAMKKRILLIAYFRSGSSFLGGLLSSTSNRTFFSYEPLSLLSTAERLKPQTAPRGLEILANHLTCHFLPMADYLAVAPKRWNHYAYNVFLMKLCGRKVKVCLNPQFMADVCRRSPIQVVKVTRLSVVQVLQWLRFNAPLRGNLKVVYLVRDPRGVISSRNVMSWCRKSAKCMNASSLCREMNEDLDAFEELGELLPKAAVRVRYEDIAKSADKESKALFDALGLEFSAGVKDFLRTHTVANDTKLLRNPYSTVRHSSINVLKWTKKLKWNRVKEIQNACAPVLKRLGYKVFPNEKEFRNASLRQGI</sequence>
<evidence type="ECO:0000313" key="1">
    <source>
        <dbReference type="EMBL" id="KAH6923100.1"/>
    </source>
</evidence>
<name>A0ACB7RL21_HYAAI</name>
<protein>
    <submittedName>
        <fullName evidence="1">Uncharacterized protein</fullName>
    </submittedName>
</protein>
<comment type="caution">
    <text evidence="1">The sequence shown here is derived from an EMBL/GenBank/DDBJ whole genome shotgun (WGS) entry which is preliminary data.</text>
</comment>
<organism evidence="1 2">
    <name type="scientific">Hyalomma asiaticum</name>
    <name type="common">Tick</name>
    <dbReference type="NCBI Taxonomy" id="266040"/>
    <lineage>
        <taxon>Eukaryota</taxon>
        <taxon>Metazoa</taxon>
        <taxon>Ecdysozoa</taxon>
        <taxon>Arthropoda</taxon>
        <taxon>Chelicerata</taxon>
        <taxon>Arachnida</taxon>
        <taxon>Acari</taxon>
        <taxon>Parasitiformes</taxon>
        <taxon>Ixodida</taxon>
        <taxon>Ixodoidea</taxon>
        <taxon>Ixodidae</taxon>
        <taxon>Hyalomminae</taxon>
        <taxon>Hyalomma</taxon>
    </lineage>
</organism>
<gene>
    <name evidence="1" type="ORF">HPB50_021536</name>
</gene>